<reference evidence="4" key="1">
    <citation type="journal article" date="2014" name="Proc. Natl. Acad. Sci. U.S.A.">
        <title>Extensive sampling of basidiomycete genomes demonstrates inadequacy of the white-rot/brown-rot paradigm for wood decay fungi.</title>
        <authorList>
            <person name="Riley R."/>
            <person name="Salamov A.A."/>
            <person name="Brown D.W."/>
            <person name="Nagy L.G."/>
            <person name="Floudas D."/>
            <person name="Held B.W."/>
            <person name="Levasseur A."/>
            <person name="Lombard V."/>
            <person name="Morin E."/>
            <person name="Otillar R."/>
            <person name="Lindquist E.A."/>
            <person name="Sun H."/>
            <person name="LaButti K.M."/>
            <person name="Schmutz J."/>
            <person name="Jabbour D."/>
            <person name="Luo H."/>
            <person name="Baker S.E."/>
            <person name="Pisabarro A.G."/>
            <person name="Walton J.D."/>
            <person name="Blanchette R.A."/>
            <person name="Henrissat B."/>
            <person name="Martin F."/>
            <person name="Cullen D."/>
            <person name="Hibbett D.S."/>
            <person name="Grigoriev I.V."/>
        </authorList>
    </citation>
    <scope>NUCLEOTIDE SEQUENCE [LARGE SCALE GENOMIC DNA]</scope>
    <source>
        <strain evidence="4">MUCL 33604</strain>
    </source>
</reference>
<dbReference type="AlphaFoldDB" id="A0A067Q7K5"/>
<feature type="domain" description="Plasmid pRiA4b Orf3-like" evidence="2">
    <location>
        <begin position="70"/>
        <end position="117"/>
    </location>
</feature>
<proteinExistence type="predicted"/>
<protein>
    <recommendedName>
        <fullName evidence="2">Plasmid pRiA4b Orf3-like domain-containing protein</fullName>
    </recommendedName>
</protein>
<dbReference type="InterPro" id="IPR024047">
    <property type="entry name" value="MM3350-like_sf"/>
</dbReference>
<dbReference type="Gene3D" id="3.10.290.30">
    <property type="entry name" value="MM3350-like"/>
    <property type="match status" value="1"/>
</dbReference>
<evidence type="ECO:0000313" key="3">
    <source>
        <dbReference type="EMBL" id="KDQ62170.1"/>
    </source>
</evidence>
<dbReference type="Proteomes" id="UP000027265">
    <property type="component" value="Unassembled WGS sequence"/>
</dbReference>
<evidence type="ECO:0000256" key="1">
    <source>
        <dbReference type="SAM" id="MobiDB-lite"/>
    </source>
</evidence>
<dbReference type="SUPFAM" id="SSF159941">
    <property type="entry name" value="MM3350-like"/>
    <property type="match status" value="1"/>
</dbReference>
<dbReference type="HOGENOM" id="CLU_1816076_0_0_1"/>
<feature type="region of interest" description="Disordered" evidence="1">
    <location>
        <begin position="1"/>
        <end position="63"/>
    </location>
</feature>
<accession>A0A067Q7K5</accession>
<dbReference type="EMBL" id="KL197711">
    <property type="protein sequence ID" value="KDQ62170.1"/>
    <property type="molecule type" value="Genomic_DNA"/>
</dbReference>
<sequence>MPLSNATNTSGALVVAPSTSSKRSRSARDENESFYDDPSSENAKPQKKRCVKDVKPDPHTTLPTPTSEFIQLRFQLARFKGVFRIVQLPQNYTFANLHTFIQFAFGWGGSHAHQSFVWSNVEMYSGNYKKGEIAMWEGCCTP</sequence>
<evidence type="ECO:0000259" key="2">
    <source>
        <dbReference type="Pfam" id="PF07929"/>
    </source>
</evidence>
<dbReference type="OrthoDB" id="2940229at2759"/>
<organism evidence="3 4">
    <name type="scientific">Jaapia argillacea MUCL 33604</name>
    <dbReference type="NCBI Taxonomy" id="933084"/>
    <lineage>
        <taxon>Eukaryota</taxon>
        <taxon>Fungi</taxon>
        <taxon>Dikarya</taxon>
        <taxon>Basidiomycota</taxon>
        <taxon>Agaricomycotina</taxon>
        <taxon>Agaricomycetes</taxon>
        <taxon>Agaricomycetidae</taxon>
        <taxon>Jaapiales</taxon>
        <taxon>Jaapiaceae</taxon>
        <taxon>Jaapia</taxon>
    </lineage>
</organism>
<gene>
    <name evidence="3" type="ORF">JAAARDRAFT_189531</name>
</gene>
<dbReference type="Pfam" id="PF07929">
    <property type="entry name" value="PRiA4_ORF3"/>
    <property type="match status" value="1"/>
</dbReference>
<keyword evidence="4" id="KW-1185">Reference proteome</keyword>
<name>A0A067Q7K5_9AGAM</name>
<dbReference type="InterPro" id="IPR012912">
    <property type="entry name" value="Plasmid_pRiA4b_Orf3-like"/>
</dbReference>
<dbReference type="InParanoid" id="A0A067Q7K5"/>
<evidence type="ECO:0000313" key="4">
    <source>
        <dbReference type="Proteomes" id="UP000027265"/>
    </source>
</evidence>
<feature type="compositionally biased region" description="Polar residues" evidence="1">
    <location>
        <begin position="1"/>
        <end position="21"/>
    </location>
</feature>